<dbReference type="AlphaFoldDB" id="A0A9D1PP91"/>
<evidence type="ECO:0000256" key="6">
    <source>
        <dbReference type="SAM" id="Phobius"/>
    </source>
</evidence>
<dbReference type="GO" id="GO:0046873">
    <property type="term" value="F:metal ion transmembrane transporter activity"/>
    <property type="evidence" value="ECO:0007669"/>
    <property type="project" value="InterPro"/>
</dbReference>
<dbReference type="InterPro" id="IPR018461">
    <property type="entry name" value="Na/H_Antiport_NhaC-like_C"/>
</dbReference>
<dbReference type="GO" id="GO:0005886">
    <property type="term" value="C:plasma membrane"/>
    <property type="evidence" value="ECO:0007669"/>
    <property type="project" value="UniProtKB-SubCell"/>
</dbReference>
<keyword evidence="2" id="KW-1003">Cell membrane</keyword>
<keyword evidence="3 6" id="KW-0812">Transmembrane</keyword>
<reference evidence="8" key="1">
    <citation type="journal article" date="2021" name="PeerJ">
        <title>Extensive microbial diversity within the chicken gut microbiome revealed by metagenomics and culture.</title>
        <authorList>
            <person name="Gilroy R."/>
            <person name="Ravi A."/>
            <person name="Getino M."/>
            <person name="Pursley I."/>
            <person name="Horton D.L."/>
            <person name="Alikhan N.F."/>
            <person name="Baker D."/>
            <person name="Gharbi K."/>
            <person name="Hall N."/>
            <person name="Watson M."/>
            <person name="Adriaenssens E.M."/>
            <person name="Foster-Nyarko E."/>
            <person name="Jarju S."/>
            <person name="Secka A."/>
            <person name="Antonio M."/>
            <person name="Oren A."/>
            <person name="Chaudhuri R.R."/>
            <person name="La Ragione R."/>
            <person name="Hildebrand F."/>
            <person name="Pallen M.J."/>
        </authorList>
    </citation>
    <scope>NUCLEOTIDE SEQUENCE</scope>
    <source>
        <strain evidence="8">CHK169-2315</strain>
    </source>
</reference>
<keyword evidence="5 6" id="KW-0472">Membrane</keyword>
<accession>A0A9D1PP91</accession>
<evidence type="ECO:0000256" key="3">
    <source>
        <dbReference type="ARBA" id="ARBA00022692"/>
    </source>
</evidence>
<protein>
    <submittedName>
        <fullName evidence="8">Na+/H+ antiporter NhaC family protein</fullName>
    </submittedName>
</protein>
<comment type="caution">
    <text evidence="8">The sequence shown here is derived from an EMBL/GenBank/DDBJ whole genome shotgun (WGS) entry which is preliminary data.</text>
</comment>
<evidence type="ECO:0000256" key="1">
    <source>
        <dbReference type="ARBA" id="ARBA00004651"/>
    </source>
</evidence>
<feature type="transmembrane region" description="Helical" evidence="6">
    <location>
        <begin position="194"/>
        <end position="217"/>
    </location>
</feature>
<evidence type="ECO:0000259" key="7">
    <source>
        <dbReference type="Pfam" id="PF03553"/>
    </source>
</evidence>
<sequence length="520" mass="56241">MSDSILSIIPPLIAIVMVLLTKRVLLSLGVGILFAAFFVANYHIGETFTLIIQAFVRVFVEDGALNTWNVYIILFLFLLGMITSFVSMMGGTKAFGDWMILRVKTRVGAQLMTIVLGFALFIDDYFNSLTVGQVARPITDKHRISRAKLAYIVDSTAAPICVIAPLSSWGAYILGLIGTVFMTHNIVDYSALSAFITMIPMNFYVWSAIGLVFILAIRQADFGAMKKHELHALQTGNVTFQQQKTEAQQEEKSSAIGKISDLLVPIIMLFIGTIGFIFATGYMALTPGERSVINILGEADVSLSLFLGGLLAVLITFFMSIRHVKANQLEKKDFSNGIYNGIKAMLSAVIILIFAWTITDLIDQLGTGTYLANIVKQSNIPFAILPVIIFIMAGIIAFSTGTSWGAFALLLPIAGQIAASTNIDLILPMLAAVLAGAVFGDHCSPISDTTILSSTGSSCNHIDHVMTQLPYAIVAAVIAGLGYVVLGFTENVYFGLITVIIGLAIVYFLLGKTKLTIDNN</sequence>
<dbReference type="Pfam" id="PF03553">
    <property type="entry name" value="Na_H_antiporter"/>
    <property type="match status" value="1"/>
</dbReference>
<dbReference type="PRINTS" id="PR00447">
    <property type="entry name" value="NATRESASSCMP"/>
</dbReference>
<feature type="transmembrane region" description="Helical" evidence="6">
    <location>
        <begin position="42"/>
        <end position="60"/>
    </location>
</feature>
<reference evidence="8" key="2">
    <citation type="submission" date="2021-04" db="EMBL/GenBank/DDBJ databases">
        <authorList>
            <person name="Gilroy R."/>
        </authorList>
    </citation>
    <scope>NUCLEOTIDE SEQUENCE</scope>
    <source>
        <strain evidence="8">CHK169-2315</strain>
    </source>
</reference>
<dbReference type="EMBL" id="DXHX01000175">
    <property type="protein sequence ID" value="HIV75884.1"/>
    <property type="molecule type" value="Genomic_DNA"/>
</dbReference>
<evidence type="ECO:0000313" key="9">
    <source>
        <dbReference type="Proteomes" id="UP000823937"/>
    </source>
</evidence>
<feature type="transmembrane region" description="Helical" evidence="6">
    <location>
        <begin position="303"/>
        <end position="321"/>
    </location>
</feature>
<evidence type="ECO:0000256" key="5">
    <source>
        <dbReference type="ARBA" id="ARBA00023136"/>
    </source>
</evidence>
<evidence type="ECO:0000256" key="2">
    <source>
        <dbReference type="ARBA" id="ARBA00022475"/>
    </source>
</evidence>
<comment type="subcellular location">
    <subcellularLocation>
        <location evidence="1">Cell membrane</location>
        <topology evidence="1">Multi-pass membrane protein</topology>
    </subcellularLocation>
</comment>
<feature type="transmembrane region" description="Helical" evidence="6">
    <location>
        <begin position="262"/>
        <end position="283"/>
    </location>
</feature>
<feature type="transmembrane region" description="Helical" evidence="6">
    <location>
        <begin position="149"/>
        <end position="174"/>
    </location>
</feature>
<gene>
    <name evidence="8" type="ORF">H9895_12480</name>
</gene>
<evidence type="ECO:0000256" key="4">
    <source>
        <dbReference type="ARBA" id="ARBA00022989"/>
    </source>
</evidence>
<feature type="transmembrane region" description="Helical" evidence="6">
    <location>
        <begin position="12"/>
        <end position="36"/>
    </location>
</feature>
<dbReference type="InterPro" id="IPR001046">
    <property type="entry name" value="NRAMP_fam"/>
</dbReference>
<dbReference type="Proteomes" id="UP000823937">
    <property type="component" value="Unassembled WGS sequence"/>
</dbReference>
<feature type="domain" description="Na+/H+ antiporter NhaC-like C-terminal" evidence="7">
    <location>
        <begin position="160"/>
        <end position="488"/>
    </location>
</feature>
<dbReference type="PANTHER" id="PTHR43478">
    <property type="entry name" value="NA+/H+ ANTIPORTER-RELATED"/>
    <property type="match status" value="1"/>
</dbReference>
<organism evidence="8 9">
    <name type="scientific">Candidatus Pseudogracilibacillus intestinigallinarum</name>
    <dbReference type="NCBI Taxonomy" id="2838742"/>
    <lineage>
        <taxon>Bacteria</taxon>
        <taxon>Bacillati</taxon>
        <taxon>Bacillota</taxon>
        <taxon>Bacilli</taxon>
        <taxon>Bacillales</taxon>
        <taxon>Bacillaceae</taxon>
        <taxon>Pseudogracilibacillus</taxon>
    </lineage>
</organism>
<name>A0A9D1PP91_9BACI</name>
<dbReference type="PANTHER" id="PTHR43478:SF1">
    <property type="entry name" value="NA+_H+ ANTIPORTER NHAC-LIKE C-TERMINAL DOMAIN-CONTAINING PROTEIN"/>
    <property type="match status" value="1"/>
</dbReference>
<feature type="transmembrane region" description="Helical" evidence="6">
    <location>
        <begin position="469"/>
        <end position="486"/>
    </location>
</feature>
<feature type="transmembrane region" description="Helical" evidence="6">
    <location>
        <begin position="67"/>
        <end position="87"/>
    </location>
</feature>
<feature type="transmembrane region" description="Helical" evidence="6">
    <location>
        <begin position="382"/>
        <end position="411"/>
    </location>
</feature>
<evidence type="ECO:0000313" key="8">
    <source>
        <dbReference type="EMBL" id="HIV75884.1"/>
    </source>
</evidence>
<keyword evidence="4 6" id="KW-1133">Transmembrane helix</keyword>
<feature type="transmembrane region" description="Helical" evidence="6">
    <location>
        <begin position="342"/>
        <end position="362"/>
    </location>
</feature>
<proteinExistence type="predicted"/>
<feature type="transmembrane region" description="Helical" evidence="6">
    <location>
        <begin position="492"/>
        <end position="510"/>
    </location>
</feature>